<feature type="compositionally biased region" description="Acidic residues" evidence="1">
    <location>
        <begin position="66"/>
        <end position="90"/>
    </location>
</feature>
<evidence type="ECO:0000256" key="1">
    <source>
        <dbReference type="SAM" id="MobiDB-lite"/>
    </source>
</evidence>
<dbReference type="STRING" id="1459636.NTE_02738"/>
<dbReference type="EMBL" id="CP007174">
    <property type="protein sequence ID" value="AIF84780.1"/>
    <property type="molecule type" value="Genomic_DNA"/>
</dbReference>
<evidence type="ECO:0000313" key="3">
    <source>
        <dbReference type="Proteomes" id="UP000028194"/>
    </source>
</evidence>
<proteinExistence type="predicted"/>
<accession>A0A075MUB8</accession>
<sequence>MANTSFRVQAHKFSQDNIQTTLVCSKCDEVFQKEFPLDLEGQTIEFKCPVCGALGEADLPYKSAEEREELEEDFEEVEEEESGEEFEEEY</sequence>
<dbReference type="eggNOG" id="arCOG00485">
    <property type="taxonomic scope" value="Archaea"/>
</dbReference>
<organism evidence="2 3">
    <name type="scientific">Candidatus Nitrososphaera evergladensis SR1</name>
    <dbReference type="NCBI Taxonomy" id="1459636"/>
    <lineage>
        <taxon>Archaea</taxon>
        <taxon>Nitrososphaerota</taxon>
        <taxon>Nitrososphaeria</taxon>
        <taxon>Nitrososphaerales</taxon>
        <taxon>Nitrososphaeraceae</taxon>
        <taxon>Nitrososphaera</taxon>
    </lineage>
</organism>
<evidence type="ECO:0000313" key="2">
    <source>
        <dbReference type="EMBL" id="AIF84780.1"/>
    </source>
</evidence>
<feature type="region of interest" description="Disordered" evidence="1">
    <location>
        <begin position="64"/>
        <end position="90"/>
    </location>
</feature>
<dbReference type="KEGG" id="nev:NTE_02738"/>
<keyword evidence="3" id="KW-1185">Reference proteome</keyword>
<dbReference type="RefSeq" id="WP_148701294.1">
    <property type="nucleotide sequence ID" value="NZ_CP007174.1"/>
</dbReference>
<protein>
    <submittedName>
        <fullName evidence="2">Uncharacterized protein</fullName>
    </submittedName>
</protein>
<dbReference type="HOGENOM" id="CLU_2433699_0_0_2"/>
<gene>
    <name evidence="2" type="ORF">NTE_02738</name>
</gene>
<dbReference type="AlphaFoldDB" id="A0A075MUB8"/>
<reference evidence="2 3" key="1">
    <citation type="journal article" date="2014" name="PLoS ONE">
        <title>Genome Sequence of Candidatus Nitrososphaera evergladensis from Group I.1b Enriched from Everglades Soil Reveals Novel Genomic Features of the Ammonia-Oxidizing Archaea.</title>
        <authorList>
            <person name="Zhalnina K.V."/>
            <person name="Dias R."/>
            <person name="Leonard M.T."/>
            <person name="Dorr de Quadros P."/>
            <person name="Camargo F.A."/>
            <person name="Drew J.C."/>
            <person name="Farmerie W.G."/>
            <person name="Daroub S.H."/>
            <person name="Triplett E.W."/>
        </authorList>
    </citation>
    <scope>NUCLEOTIDE SEQUENCE [LARGE SCALE GENOMIC DNA]</scope>
    <source>
        <strain evidence="2 3">SR1</strain>
    </source>
</reference>
<name>A0A075MUB8_9ARCH</name>
<dbReference type="GeneID" id="41598428"/>
<dbReference type="Proteomes" id="UP000028194">
    <property type="component" value="Chromosome"/>
</dbReference>
<dbReference type="OrthoDB" id="10580at2157"/>